<reference evidence="2 3" key="1">
    <citation type="submission" date="2019-01" db="EMBL/GenBank/DDBJ databases">
        <title>A draft genome assembly of the solar-powered sea slug Elysia chlorotica.</title>
        <authorList>
            <person name="Cai H."/>
            <person name="Li Q."/>
            <person name="Fang X."/>
            <person name="Li J."/>
            <person name="Curtis N.E."/>
            <person name="Altenburger A."/>
            <person name="Shibata T."/>
            <person name="Feng M."/>
            <person name="Maeda T."/>
            <person name="Schwartz J.A."/>
            <person name="Shigenobu S."/>
            <person name="Lundholm N."/>
            <person name="Nishiyama T."/>
            <person name="Yang H."/>
            <person name="Hasebe M."/>
            <person name="Li S."/>
            <person name="Pierce S.K."/>
            <person name="Wang J."/>
        </authorList>
    </citation>
    <scope>NUCLEOTIDE SEQUENCE [LARGE SCALE GENOMIC DNA]</scope>
    <source>
        <strain evidence="2">EC2010</strain>
        <tissue evidence="2">Whole organism of an adult</tissue>
    </source>
</reference>
<feature type="region of interest" description="Disordered" evidence="1">
    <location>
        <begin position="181"/>
        <end position="216"/>
    </location>
</feature>
<organism evidence="2 3">
    <name type="scientific">Elysia chlorotica</name>
    <name type="common">Eastern emerald elysia</name>
    <name type="synonym">Sea slug</name>
    <dbReference type="NCBI Taxonomy" id="188477"/>
    <lineage>
        <taxon>Eukaryota</taxon>
        <taxon>Metazoa</taxon>
        <taxon>Spiralia</taxon>
        <taxon>Lophotrochozoa</taxon>
        <taxon>Mollusca</taxon>
        <taxon>Gastropoda</taxon>
        <taxon>Heterobranchia</taxon>
        <taxon>Euthyneura</taxon>
        <taxon>Panpulmonata</taxon>
        <taxon>Sacoglossa</taxon>
        <taxon>Placobranchoidea</taxon>
        <taxon>Plakobranchidae</taxon>
        <taxon>Elysia</taxon>
    </lineage>
</organism>
<evidence type="ECO:0000256" key="1">
    <source>
        <dbReference type="SAM" id="MobiDB-lite"/>
    </source>
</evidence>
<feature type="region of interest" description="Disordered" evidence="1">
    <location>
        <begin position="140"/>
        <end position="160"/>
    </location>
</feature>
<protein>
    <submittedName>
        <fullName evidence="2">Uncharacterized protein</fullName>
    </submittedName>
</protein>
<dbReference type="AlphaFoldDB" id="A0A3S1BPM3"/>
<evidence type="ECO:0000313" key="3">
    <source>
        <dbReference type="Proteomes" id="UP000271974"/>
    </source>
</evidence>
<accession>A0A3S1BPM3</accession>
<dbReference type="EMBL" id="RQTK01001158">
    <property type="protein sequence ID" value="RUS71792.1"/>
    <property type="molecule type" value="Genomic_DNA"/>
</dbReference>
<comment type="caution">
    <text evidence="2">The sequence shown here is derived from an EMBL/GenBank/DDBJ whole genome shotgun (WGS) entry which is preliminary data.</text>
</comment>
<sequence length="228" mass="25790">MNLSLLLWKLPGAKELVSLVILTTSLCDGGSTFRGENTNAPFVLDIPEIGSDETGSGQNQIYDANLIDGDSVEDATRCTCEKHNRLWDATTSSIRGLYDQQAQYNSDNFEKSMPEMLAQFEDASRGRLNGWDNLFKKHKKEHAMDKMDKSSAHKRMKSPYHGVKGRRKFWSSGIGWWKPDLSSKHQNRPSPMTMRPYTLVPDTNGKTRREDNQASQKQYTIFPQAIAG</sequence>
<name>A0A3S1BPM3_ELYCH</name>
<keyword evidence="3" id="KW-1185">Reference proteome</keyword>
<gene>
    <name evidence="2" type="ORF">EGW08_020445</name>
</gene>
<feature type="compositionally biased region" description="Basic and acidic residues" evidence="1">
    <location>
        <begin position="142"/>
        <end position="151"/>
    </location>
</feature>
<evidence type="ECO:0000313" key="2">
    <source>
        <dbReference type="EMBL" id="RUS71792.1"/>
    </source>
</evidence>
<dbReference type="Proteomes" id="UP000271974">
    <property type="component" value="Unassembled WGS sequence"/>
</dbReference>
<proteinExistence type="predicted"/>